<evidence type="ECO:0000256" key="4">
    <source>
        <dbReference type="ARBA" id="ARBA00023002"/>
    </source>
</evidence>
<keyword evidence="3 6" id="KW-1133">Transmembrane helix</keyword>
<dbReference type="PROSITE" id="PS50244">
    <property type="entry name" value="S5A_REDUCTASE"/>
    <property type="match status" value="1"/>
</dbReference>
<feature type="transmembrane region" description="Helical" evidence="6">
    <location>
        <begin position="74"/>
        <end position="93"/>
    </location>
</feature>
<sequence>MTEIDFHRWAVWSQLIIAAITFVSVIFVVAPYGRYERAGWGWRVQKKHGWILMEFPAVALFFVLFFIGEKRLELIPLLFLGIWQIHYVHRAFIFPYRMRFSSRMIPLVVPLLGIAFNTLNAYINARWLTHFGDYGPEWLYDPRFLLGSALFVAGWLGNLDSDNKLRSLRQSGDTSYKIPKGGLYRWISAPNYGCEILMWVGWAIATWSTAGLAFALYSIANLAPRALSHHSWYRKSFDEYPTERKALIPYIL</sequence>
<dbReference type="GO" id="GO:0003865">
    <property type="term" value="F:3-oxo-5-alpha-steroid 4-dehydrogenase activity"/>
    <property type="evidence" value="ECO:0007669"/>
    <property type="project" value="InterPro"/>
</dbReference>
<accession>A0A381VR80</accession>
<comment type="subcellular location">
    <subcellularLocation>
        <location evidence="1">Membrane</location>
        <topology evidence="1">Multi-pass membrane protein</topology>
    </subcellularLocation>
</comment>
<dbReference type="GO" id="GO:0016132">
    <property type="term" value="P:brassinosteroid biosynthetic process"/>
    <property type="evidence" value="ECO:0007669"/>
    <property type="project" value="TreeGrafter"/>
</dbReference>
<feature type="domain" description="3-oxo-5-alpha-steroid 4-dehydrogenase C-terminal" evidence="7">
    <location>
        <begin position="105"/>
        <end position="252"/>
    </location>
</feature>
<dbReference type="PIRSF" id="PIRSF015596">
    <property type="entry name" value="5_alpha-SR2"/>
    <property type="match status" value="1"/>
</dbReference>
<dbReference type="InterPro" id="IPR001104">
    <property type="entry name" value="3-oxo-5_a-steroid_4-DH_C"/>
</dbReference>
<evidence type="ECO:0000259" key="7">
    <source>
        <dbReference type="Pfam" id="PF02544"/>
    </source>
</evidence>
<feature type="transmembrane region" description="Helical" evidence="6">
    <location>
        <begin position="105"/>
        <end position="123"/>
    </location>
</feature>
<reference evidence="8" key="1">
    <citation type="submission" date="2018-05" db="EMBL/GenBank/DDBJ databases">
        <authorList>
            <person name="Lanie J.A."/>
            <person name="Ng W.-L."/>
            <person name="Kazmierczak K.M."/>
            <person name="Andrzejewski T.M."/>
            <person name="Davidsen T.M."/>
            <person name="Wayne K.J."/>
            <person name="Tettelin H."/>
            <person name="Glass J.I."/>
            <person name="Rusch D."/>
            <person name="Podicherti R."/>
            <person name="Tsui H.-C.T."/>
            <person name="Winkler M.E."/>
        </authorList>
    </citation>
    <scope>NUCLEOTIDE SEQUENCE</scope>
</reference>
<evidence type="ECO:0000313" key="8">
    <source>
        <dbReference type="EMBL" id="SVA42043.1"/>
    </source>
</evidence>
<dbReference type="EMBL" id="UINC01009375">
    <property type="protein sequence ID" value="SVA42043.1"/>
    <property type="molecule type" value="Genomic_DNA"/>
</dbReference>
<evidence type="ECO:0000256" key="2">
    <source>
        <dbReference type="ARBA" id="ARBA00022692"/>
    </source>
</evidence>
<evidence type="ECO:0000256" key="6">
    <source>
        <dbReference type="SAM" id="Phobius"/>
    </source>
</evidence>
<dbReference type="PANTHER" id="PTHR10556:SF43">
    <property type="entry name" value="STEROID 5-ALPHA-REDUCTASE DET2"/>
    <property type="match status" value="1"/>
</dbReference>
<dbReference type="InterPro" id="IPR039357">
    <property type="entry name" value="SRD5A/TECR"/>
</dbReference>
<dbReference type="InterPro" id="IPR016636">
    <property type="entry name" value="3-oxo-5-alpha-steroid_4-DH"/>
</dbReference>
<protein>
    <recommendedName>
        <fullName evidence="7">3-oxo-5-alpha-steroid 4-dehydrogenase C-terminal domain-containing protein</fullName>
    </recommendedName>
</protein>
<dbReference type="PANTHER" id="PTHR10556">
    <property type="entry name" value="3-OXO-5-ALPHA-STEROID 4-DEHYDROGENASE"/>
    <property type="match status" value="1"/>
</dbReference>
<dbReference type="Pfam" id="PF02544">
    <property type="entry name" value="Steroid_dh"/>
    <property type="match status" value="1"/>
</dbReference>
<dbReference type="Gene3D" id="1.20.120.1630">
    <property type="match status" value="1"/>
</dbReference>
<evidence type="ECO:0000256" key="5">
    <source>
        <dbReference type="ARBA" id="ARBA00023136"/>
    </source>
</evidence>
<name>A0A381VR80_9ZZZZ</name>
<feature type="transmembrane region" description="Helical" evidence="6">
    <location>
        <begin position="12"/>
        <end position="30"/>
    </location>
</feature>
<dbReference type="FunFam" id="1.20.120.1630:FF:000002">
    <property type="entry name" value="Steroid 5 alpha-reductase 1"/>
    <property type="match status" value="1"/>
</dbReference>
<evidence type="ECO:0000256" key="3">
    <source>
        <dbReference type="ARBA" id="ARBA00022989"/>
    </source>
</evidence>
<gene>
    <name evidence="8" type="ORF">METZ01_LOCUS94897</name>
</gene>
<keyword evidence="2 6" id="KW-0812">Transmembrane</keyword>
<organism evidence="8">
    <name type="scientific">marine metagenome</name>
    <dbReference type="NCBI Taxonomy" id="408172"/>
    <lineage>
        <taxon>unclassified sequences</taxon>
        <taxon>metagenomes</taxon>
        <taxon>ecological metagenomes</taxon>
    </lineage>
</organism>
<proteinExistence type="predicted"/>
<feature type="transmembrane region" description="Helical" evidence="6">
    <location>
        <begin position="196"/>
        <end position="220"/>
    </location>
</feature>
<keyword evidence="4" id="KW-0560">Oxidoreductase</keyword>
<feature type="transmembrane region" description="Helical" evidence="6">
    <location>
        <begin position="50"/>
        <end position="68"/>
    </location>
</feature>
<evidence type="ECO:0000256" key="1">
    <source>
        <dbReference type="ARBA" id="ARBA00004141"/>
    </source>
</evidence>
<dbReference type="AlphaFoldDB" id="A0A381VR80"/>
<dbReference type="GO" id="GO:0016020">
    <property type="term" value="C:membrane"/>
    <property type="evidence" value="ECO:0007669"/>
    <property type="project" value="UniProtKB-SubCell"/>
</dbReference>
<keyword evidence="5 6" id="KW-0472">Membrane</keyword>